<dbReference type="Gene3D" id="3.40.35.10">
    <property type="entry name" value="Phosphotransferase system, sorbose subfamily IIB component"/>
    <property type="match status" value="1"/>
</dbReference>
<evidence type="ECO:0000256" key="3">
    <source>
        <dbReference type="ARBA" id="ARBA00022490"/>
    </source>
</evidence>
<keyword evidence="2" id="KW-0813">Transport</keyword>
<gene>
    <name evidence="9" type="ORF">SAMN04488559_10133</name>
</gene>
<dbReference type="GO" id="GO:0008982">
    <property type="term" value="F:protein-N(PI)-phosphohistidine-sugar phosphotransferase activity"/>
    <property type="evidence" value="ECO:0007669"/>
    <property type="project" value="InterPro"/>
</dbReference>
<keyword evidence="7" id="KW-0418">Kinase</keyword>
<dbReference type="EMBL" id="FOHA01000001">
    <property type="protein sequence ID" value="SER49694.1"/>
    <property type="molecule type" value="Genomic_DNA"/>
</dbReference>
<evidence type="ECO:0000256" key="7">
    <source>
        <dbReference type="ARBA" id="ARBA00022777"/>
    </source>
</evidence>
<evidence type="ECO:0000256" key="2">
    <source>
        <dbReference type="ARBA" id="ARBA00022448"/>
    </source>
</evidence>
<reference evidence="9 10" key="1">
    <citation type="submission" date="2016-10" db="EMBL/GenBank/DDBJ databases">
        <authorList>
            <person name="de Groot N.N."/>
        </authorList>
    </citation>
    <scope>NUCLEOTIDE SEQUENCE [LARGE SCALE GENOMIC DNA]</scope>
    <source>
        <strain evidence="9 10">DSM 13760</strain>
    </source>
</reference>
<comment type="subcellular location">
    <subcellularLocation>
        <location evidence="1">Cytoplasm</location>
    </subcellularLocation>
</comment>
<evidence type="ECO:0000313" key="9">
    <source>
        <dbReference type="EMBL" id="SER49694.1"/>
    </source>
</evidence>
<proteinExistence type="predicted"/>
<dbReference type="Proteomes" id="UP000198948">
    <property type="component" value="Unassembled WGS sequence"/>
</dbReference>
<accession>A0A1H9PNC6</accession>
<keyword evidence="5" id="KW-0808">Transferase</keyword>
<dbReference type="GO" id="GO:0016301">
    <property type="term" value="F:kinase activity"/>
    <property type="evidence" value="ECO:0007669"/>
    <property type="project" value="UniProtKB-KW"/>
</dbReference>
<keyword evidence="4" id="KW-0762">Sugar transport</keyword>
<keyword evidence="10" id="KW-1185">Reference proteome</keyword>
<evidence type="ECO:0000256" key="4">
    <source>
        <dbReference type="ARBA" id="ARBA00022597"/>
    </source>
</evidence>
<keyword evidence="6" id="KW-0598">Phosphotransferase system</keyword>
<dbReference type="STRING" id="142588.SAMN04488559_10133"/>
<dbReference type="RefSeq" id="WP_092649197.1">
    <property type="nucleotide sequence ID" value="NZ_FOHA01000001.1"/>
</dbReference>
<sequence length="159" mass="17518">MTLTHARVDERLIHGQVATVWTNLTGAERIMVVNDLVVKDEMQIGALKMAKPTGVKLSILSVNKAITNILAGKYDHEKVFLITRDIPDMAKLIEGGVPLTTFNVGNLSKKEDTVNIKKSVNLTEEDIKILRQLVADGVNITAQMVPTESNESILNFLPK</sequence>
<dbReference type="PROSITE" id="PS51101">
    <property type="entry name" value="PTS_EIIB_TYPE_4"/>
    <property type="match status" value="1"/>
</dbReference>
<dbReference type="OrthoDB" id="9788818at2"/>
<dbReference type="CDD" id="cd00001">
    <property type="entry name" value="PTS_IIB_man"/>
    <property type="match status" value="1"/>
</dbReference>
<name>A0A1H9PNC6_9LACT</name>
<organism evidence="9 10">
    <name type="scientific">Isobaculum melis</name>
    <dbReference type="NCBI Taxonomy" id="142588"/>
    <lineage>
        <taxon>Bacteria</taxon>
        <taxon>Bacillati</taxon>
        <taxon>Bacillota</taxon>
        <taxon>Bacilli</taxon>
        <taxon>Lactobacillales</taxon>
        <taxon>Carnobacteriaceae</taxon>
        <taxon>Isobaculum</taxon>
    </lineage>
</organism>
<dbReference type="GO" id="GO:0009401">
    <property type="term" value="P:phosphoenolpyruvate-dependent sugar phosphotransferase system"/>
    <property type="evidence" value="ECO:0007669"/>
    <property type="project" value="UniProtKB-KW"/>
</dbReference>
<dbReference type="InterPro" id="IPR004720">
    <property type="entry name" value="PTS_IIB_sorbose-sp"/>
</dbReference>
<dbReference type="Pfam" id="PF03830">
    <property type="entry name" value="PTSIIB_sorb"/>
    <property type="match status" value="1"/>
</dbReference>
<evidence type="ECO:0000256" key="1">
    <source>
        <dbReference type="ARBA" id="ARBA00004496"/>
    </source>
</evidence>
<dbReference type="AlphaFoldDB" id="A0A1H9PNC6"/>
<evidence type="ECO:0000256" key="5">
    <source>
        <dbReference type="ARBA" id="ARBA00022679"/>
    </source>
</evidence>
<keyword evidence="3" id="KW-0963">Cytoplasm</keyword>
<evidence type="ECO:0000313" key="10">
    <source>
        <dbReference type="Proteomes" id="UP000198948"/>
    </source>
</evidence>
<dbReference type="InterPro" id="IPR036667">
    <property type="entry name" value="PTS_IIB_sorbose-sp_sf"/>
</dbReference>
<evidence type="ECO:0000259" key="8">
    <source>
        <dbReference type="PROSITE" id="PS51101"/>
    </source>
</evidence>
<dbReference type="SUPFAM" id="SSF52728">
    <property type="entry name" value="PTS IIb component"/>
    <property type="match status" value="1"/>
</dbReference>
<dbReference type="GO" id="GO:0005737">
    <property type="term" value="C:cytoplasm"/>
    <property type="evidence" value="ECO:0007669"/>
    <property type="project" value="UniProtKB-SubCell"/>
</dbReference>
<feature type="domain" description="PTS EIIB type-4" evidence="8">
    <location>
        <begin position="1"/>
        <end position="159"/>
    </location>
</feature>
<evidence type="ECO:0000256" key="6">
    <source>
        <dbReference type="ARBA" id="ARBA00022683"/>
    </source>
</evidence>
<protein>
    <submittedName>
        <fullName evidence="9">PTS system, mannose-specific IIB component</fullName>
    </submittedName>
</protein>